<feature type="region of interest" description="Disordered" evidence="1">
    <location>
        <begin position="81"/>
        <end position="151"/>
    </location>
</feature>
<reference evidence="3" key="5">
    <citation type="submission" date="2025-09" db="UniProtKB">
        <authorList>
            <consortium name="Ensembl"/>
        </authorList>
    </citation>
    <scope>IDENTIFICATION</scope>
</reference>
<dbReference type="Pfam" id="PF15307">
    <property type="entry name" value="SPACA7"/>
    <property type="match status" value="1"/>
</dbReference>
<dbReference type="GO" id="GO:0001669">
    <property type="term" value="C:acrosomal vesicle"/>
    <property type="evidence" value="ECO:0007669"/>
    <property type="project" value="Ensembl"/>
</dbReference>
<accession>A0A671EMV3</accession>
<sequence>MAVNREVTLFVLLLCCWQEAELQPINMTSGPIAPTPKTQEDMRGVFDEILVQEILEPNKSSGAGPYRTAATLSTRLYAGIDENDQVGGPEGYHELSDNSQFSFGSEDGSVNNEPSADESYQVGDPEGYHESPLPSNRQDRISNNEKNSKNDIYENLSVLDKILQNIEKSSGNSFHKWKRRSEAQTRSRGGQY</sequence>
<dbReference type="AlphaFoldDB" id="A0A671EMV3"/>
<feature type="signal peptide" evidence="2">
    <location>
        <begin position="1"/>
        <end position="22"/>
    </location>
</feature>
<protein>
    <submittedName>
        <fullName evidence="3">Sperm acrosome associated 7</fullName>
    </submittedName>
</protein>
<feature type="compositionally biased region" description="Basic and acidic residues" evidence="1">
    <location>
        <begin position="137"/>
        <end position="151"/>
    </location>
</feature>
<keyword evidence="2" id="KW-0732">Signal</keyword>
<feature type="region of interest" description="Disordered" evidence="1">
    <location>
        <begin position="170"/>
        <end position="192"/>
    </location>
</feature>
<dbReference type="Proteomes" id="UP000472240">
    <property type="component" value="Chromosome 4"/>
</dbReference>
<reference evidence="3" key="4">
    <citation type="submission" date="2025-08" db="UniProtKB">
        <authorList>
            <consortium name="Ensembl"/>
        </authorList>
    </citation>
    <scope>IDENTIFICATION</scope>
</reference>
<evidence type="ECO:0000256" key="1">
    <source>
        <dbReference type="SAM" id="MobiDB-lite"/>
    </source>
</evidence>
<dbReference type="InParanoid" id="A0A671EMV3"/>
<feature type="chain" id="PRO_5025477505" evidence="2">
    <location>
        <begin position="23"/>
        <end position="192"/>
    </location>
</feature>
<dbReference type="InterPro" id="IPR029301">
    <property type="entry name" value="SPACA7"/>
</dbReference>
<dbReference type="Ensembl" id="ENSRFET00010015925.1">
    <property type="protein sequence ID" value="ENSRFEP00010014571.1"/>
    <property type="gene ID" value="ENSRFEG00010009835.1"/>
</dbReference>
<evidence type="ECO:0000313" key="4">
    <source>
        <dbReference type="Proteomes" id="UP000472240"/>
    </source>
</evidence>
<reference evidence="4" key="3">
    <citation type="submission" date="2018-12" db="EMBL/GenBank/DDBJ databases">
        <title>G10K-VGP greater horseshoe bat female genome, primary haplotype.</title>
        <authorList>
            <person name="Teeling E."/>
            <person name="Myers G."/>
            <person name="Vernes S."/>
            <person name="Pippel M."/>
            <person name="Winkler S."/>
            <person name="Fedrigo O."/>
            <person name="Rhie A."/>
            <person name="Koren S."/>
            <person name="Phillippy A."/>
            <person name="Lewin H."/>
            <person name="Damas J."/>
            <person name="Howe K."/>
            <person name="Mountcastle J."/>
            <person name="Jarvis E.D."/>
        </authorList>
    </citation>
    <scope>NUCLEOTIDE SEQUENCE [LARGE SCALE GENOMIC DNA]</scope>
</reference>
<feature type="compositionally biased region" description="Polar residues" evidence="1">
    <location>
        <begin position="97"/>
        <end position="114"/>
    </location>
</feature>
<name>A0A671EMV3_RHIFE</name>
<dbReference type="OMA" id="WTEMPST"/>
<gene>
    <name evidence="3" type="primary">SPACA7</name>
</gene>
<dbReference type="GeneTree" id="ENSGT00390000018090"/>
<proteinExistence type="predicted"/>
<organism evidence="3 4">
    <name type="scientific">Rhinolophus ferrumequinum</name>
    <name type="common">Greater horseshoe bat</name>
    <dbReference type="NCBI Taxonomy" id="59479"/>
    <lineage>
        <taxon>Eukaryota</taxon>
        <taxon>Metazoa</taxon>
        <taxon>Chordata</taxon>
        <taxon>Craniata</taxon>
        <taxon>Vertebrata</taxon>
        <taxon>Euteleostomi</taxon>
        <taxon>Mammalia</taxon>
        <taxon>Eutheria</taxon>
        <taxon>Laurasiatheria</taxon>
        <taxon>Chiroptera</taxon>
        <taxon>Yinpterochiroptera</taxon>
        <taxon>Rhinolophoidea</taxon>
        <taxon>Rhinolophidae</taxon>
        <taxon>Rhinolophinae</taxon>
        <taxon>Rhinolophus</taxon>
    </lineage>
</organism>
<keyword evidence="4" id="KW-1185">Reference proteome</keyword>
<evidence type="ECO:0000313" key="3">
    <source>
        <dbReference type="Ensembl" id="ENSRFEP00010014571.1"/>
    </source>
</evidence>
<reference evidence="3 4" key="2">
    <citation type="journal article" date="2018" name="Annu Rev Anim Biosci">
        <title>Bat Biology, Genomes, and the Bat1K Project: To Generate Chromosome-Level Genomes for All Living Bat Species.</title>
        <authorList>
            <person name="Teeling E.C."/>
            <person name="Vernes S.C."/>
            <person name="Davalos L.M."/>
            <person name="Ray D.A."/>
            <person name="Gilbert M.T.P."/>
            <person name="Myers E."/>
        </authorList>
    </citation>
    <scope>NUCLEOTIDE SEQUENCE</scope>
</reference>
<evidence type="ECO:0000256" key="2">
    <source>
        <dbReference type="SAM" id="SignalP"/>
    </source>
</evidence>
<reference evidence="3 4" key="1">
    <citation type="journal article" date="2015" name="Annu Rev Anim Biosci">
        <title>The Genome 10K Project: a way forward.</title>
        <authorList>
            <person name="Koepfli K.P."/>
            <person name="Paten B."/>
            <person name="O'Brien S.J."/>
            <person name="Koepfli K.P."/>
            <person name="Paten B."/>
            <person name="Antunes A."/>
            <person name="Belov K."/>
            <person name="Bustamante C."/>
            <person name="Castoe T.A."/>
            <person name="Clawson H."/>
            <person name="Crawford A.J."/>
            <person name="Diekhans M."/>
            <person name="Distel D."/>
            <person name="Durbin R."/>
            <person name="Earl D."/>
            <person name="Fujita M.K."/>
            <person name="Gamble T."/>
            <person name="Georges A."/>
            <person name="Gemmell N."/>
            <person name="Gilbert M.T."/>
            <person name="Graves J.M."/>
            <person name="Green R.E."/>
            <person name="Hickey G."/>
            <person name="Jarvis E.D."/>
            <person name="Johnson W."/>
            <person name="Komissarov A."/>
            <person name="Korf I."/>
            <person name="Kuhn R."/>
            <person name="Larkin D.M."/>
            <person name="Lewin H."/>
            <person name="Lopez J.V."/>
            <person name="Ma J."/>
            <person name="Marques-Bonet T."/>
            <person name="Miller W."/>
            <person name="Murphy R."/>
            <person name="Pevzner P."/>
            <person name="Shapiro B."/>
            <person name="Steiner C."/>
            <person name="Tamazian G."/>
            <person name="Venkatesh B."/>
            <person name="Wang J."/>
            <person name="Wayne R."/>
            <person name="Wiley E."/>
            <person name="Yang H."/>
            <person name="Zhang G."/>
            <person name="Haussler D."/>
            <person name="Ryder O."/>
            <person name="O'Brien S.J."/>
        </authorList>
    </citation>
    <scope>NUCLEOTIDE SEQUENCE</scope>
</reference>